<comment type="caution">
    <text evidence="2">The sequence shown here is derived from an EMBL/GenBank/DDBJ whole genome shotgun (WGS) entry which is preliminary data.</text>
</comment>
<dbReference type="EMBL" id="VSSQ01000235">
    <property type="protein sequence ID" value="MPL87256.1"/>
    <property type="molecule type" value="Genomic_DNA"/>
</dbReference>
<feature type="transmembrane region" description="Helical" evidence="1">
    <location>
        <begin position="150"/>
        <end position="172"/>
    </location>
</feature>
<gene>
    <name evidence="2" type="ORF">SDC9_33256</name>
</gene>
<name>A0A644V7C7_9ZZZZ</name>
<feature type="transmembrane region" description="Helical" evidence="1">
    <location>
        <begin position="112"/>
        <end position="130"/>
    </location>
</feature>
<keyword evidence="1" id="KW-0812">Transmembrane</keyword>
<evidence type="ECO:0000313" key="2">
    <source>
        <dbReference type="EMBL" id="MPL87256.1"/>
    </source>
</evidence>
<keyword evidence="1" id="KW-0472">Membrane</keyword>
<protein>
    <submittedName>
        <fullName evidence="2">Uncharacterized protein</fullName>
    </submittedName>
</protein>
<reference evidence="2" key="1">
    <citation type="submission" date="2019-08" db="EMBL/GenBank/DDBJ databases">
        <authorList>
            <person name="Kucharzyk K."/>
            <person name="Murdoch R.W."/>
            <person name="Higgins S."/>
            <person name="Loffler F."/>
        </authorList>
    </citation>
    <scope>NUCLEOTIDE SEQUENCE</scope>
</reference>
<evidence type="ECO:0000256" key="1">
    <source>
        <dbReference type="SAM" id="Phobius"/>
    </source>
</evidence>
<accession>A0A644V7C7</accession>
<dbReference type="AlphaFoldDB" id="A0A644V7C7"/>
<keyword evidence="1" id="KW-1133">Transmembrane helix</keyword>
<organism evidence="2">
    <name type="scientific">bioreactor metagenome</name>
    <dbReference type="NCBI Taxonomy" id="1076179"/>
    <lineage>
        <taxon>unclassified sequences</taxon>
        <taxon>metagenomes</taxon>
        <taxon>ecological metagenomes</taxon>
    </lineage>
</organism>
<sequence>MKKYIAIFAGLVLGLSLTVVSAQISGNICVRFGPDGVTCLQYQPTPNQQQPGAYPQQPGTYQQPGAYQQQPINPAYVQGQNVRSTGSQAADLSFFGNLIAGTGGLVRMLPPILLGAAVVVFFFFLIRYLIAGKNDPAEKKKELKRMMYSLIAIFVMVTLWGIIAFAGDLIGINPNVAVTAPSLPR</sequence>
<proteinExistence type="predicted"/>